<dbReference type="AlphaFoldDB" id="A0AAE0SG21"/>
<evidence type="ECO:0000313" key="1">
    <source>
        <dbReference type="EMBL" id="KAK3590828.1"/>
    </source>
</evidence>
<sequence length="124" mass="13891">MKTVRRKGAEQVLCGFFYIVVLYNEFNKDPVLYRGKEAGCTIARPTLHSTLVQGGNIAVDVQHGVTFPSTTLRYQHPDIQERQTSLLLGFNIASQFGVGHIVELQRGADERLIMAFSAFRSCDE</sequence>
<reference evidence="1" key="3">
    <citation type="submission" date="2023-05" db="EMBL/GenBank/DDBJ databases">
        <authorList>
            <person name="Smith C.H."/>
        </authorList>
    </citation>
    <scope>NUCLEOTIDE SEQUENCE</scope>
    <source>
        <strain evidence="1">CHS0354</strain>
        <tissue evidence="1">Mantle</tissue>
    </source>
</reference>
<organism evidence="1 2">
    <name type="scientific">Potamilus streckersoni</name>
    <dbReference type="NCBI Taxonomy" id="2493646"/>
    <lineage>
        <taxon>Eukaryota</taxon>
        <taxon>Metazoa</taxon>
        <taxon>Spiralia</taxon>
        <taxon>Lophotrochozoa</taxon>
        <taxon>Mollusca</taxon>
        <taxon>Bivalvia</taxon>
        <taxon>Autobranchia</taxon>
        <taxon>Heteroconchia</taxon>
        <taxon>Palaeoheterodonta</taxon>
        <taxon>Unionida</taxon>
        <taxon>Unionoidea</taxon>
        <taxon>Unionidae</taxon>
        <taxon>Ambleminae</taxon>
        <taxon>Lampsilini</taxon>
        <taxon>Potamilus</taxon>
    </lineage>
</organism>
<dbReference type="EMBL" id="JAEAOA010000751">
    <property type="protein sequence ID" value="KAK3590828.1"/>
    <property type="molecule type" value="Genomic_DNA"/>
</dbReference>
<accession>A0AAE0SG21</accession>
<reference evidence="1" key="2">
    <citation type="journal article" date="2021" name="Genome Biol. Evol.">
        <title>Developing a high-quality reference genome for a parasitic bivalve with doubly uniparental inheritance (Bivalvia: Unionida).</title>
        <authorList>
            <person name="Smith C.H."/>
        </authorList>
    </citation>
    <scope>NUCLEOTIDE SEQUENCE</scope>
    <source>
        <strain evidence="1">CHS0354</strain>
        <tissue evidence="1">Mantle</tissue>
    </source>
</reference>
<reference evidence="1" key="1">
    <citation type="journal article" date="2021" name="Genome Biol. Evol.">
        <title>A High-Quality Reference Genome for a Parasitic Bivalve with Doubly Uniparental Inheritance (Bivalvia: Unionida).</title>
        <authorList>
            <person name="Smith C.H."/>
        </authorList>
    </citation>
    <scope>NUCLEOTIDE SEQUENCE</scope>
    <source>
        <strain evidence="1">CHS0354</strain>
    </source>
</reference>
<protein>
    <submittedName>
        <fullName evidence="1">Uncharacterized protein</fullName>
    </submittedName>
</protein>
<gene>
    <name evidence="1" type="ORF">CHS0354_012422</name>
</gene>
<proteinExistence type="predicted"/>
<dbReference type="Proteomes" id="UP001195483">
    <property type="component" value="Unassembled WGS sequence"/>
</dbReference>
<comment type="caution">
    <text evidence="1">The sequence shown here is derived from an EMBL/GenBank/DDBJ whole genome shotgun (WGS) entry which is preliminary data.</text>
</comment>
<keyword evidence="2" id="KW-1185">Reference proteome</keyword>
<evidence type="ECO:0000313" key="2">
    <source>
        <dbReference type="Proteomes" id="UP001195483"/>
    </source>
</evidence>
<name>A0AAE0SG21_9BIVA</name>